<dbReference type="Proteomes" id="UP000009049">
    <property type="component" value="Chromosome"/>
</dbReference>
<dbReference type="EMBL" id="CP001712">
    <property type="protein sequence ID" value="EAR16645.1"/>
    <property type="molecule type" value="Genomic_DNA"/>
</dbReference>
<evidence type="ECO:0000313" key="1">
    <source>
        <dbReference type="EMBL" id="EAR16645.1"/>
    </source>
</evidence>
<accession>A4CI87</accession>
<proteinExistence type="predicted"/>
<keyword evidence="2" id="KW-1185">Reference proteome</keyword>
<organism evidence="1 2">
    <name type="scientific">Robiginitalea biformata (strain ATCC BAA-864 / DSM 15991 / KCTC 12146 / HTCC2501)</name>
    <dbReference type="NCBI Taxonomy" id="313596"/>
    <lineage>
        <taxon>Bacteria</taxon>
        <taxon>Pseudomonadati</taxon>
        <taxon>Bacteroidota</taxon>
        <taxon>Flavobacteriia</taxon>
        <taxon>Flavobacteriales</taxon>
        <taxon>Flavobacteriaceae</taxon>
        <taxon>Robiginitalea</taxon>
    </lineage>
</organism>
<dbReference type="HOGENOM" id="CLU_2556128_0_0_10"/>
<dbReference type="KEGG" id="rbi:RB2501_07085"/>
<dbReference type="STRING" id="313596.RB2501_07085"/>
<gene>
    <name evidence="1" type="ordered locus">RB2501_07085</name>
</gene>
<evidence type="ECO:0000313" key="2">
    <source>
        <dbReference type="Proteomes" id="UP000009049"/>
    </source>
</evidence>
<protein>
    <submittedName>
        <fullName evidence="1">Uncharacterized protein</fullName>
    </submittedName>
</protein>
<dbReference type="AlphaFoldDB" id="A4CI87"/>
<reference evidence="1 2" key="1">
    <citation type="journal article" date="2009" name="J. Bacteriol.">
        <title>Complete genome sequence of Robiginitalea biformata HTCC2501.</title>
        <authorList>
            <person name="Oh H.M."/>
            <person name="Giovannoni S.J."/>
            <person name="Lee K."/>
            <person name="Ferriera S."/>
            <person name="Johnson J."/>
            <person name="Cho J.C."/>
        </authorList>
    </citation>
    <scope>NUCLEOTIDE SEQUENCE [LARGE SCALE GENOMIC DNA]</scope>
    <source>
        <strain evidence="2">ATCC BAA-864 / HTCC2501 / KCTC 12146</strain>
    </source>
</reference>
<name>A4CI87_ROBBH</name>
<dbReference type="eggNOG" id="ENOG5032S88">
    <property type="taxonomic scope" value="Bacteria"/>
</dbReference>
<sequence length="82" mass="9295">MVNVKDYKQREGKDGEPFFVLVLQGDVTPVKSKQSGRLYFTAKTCTVSSTFDEQTCKDLIGLQFPGENYPGHKTLSKCVRFR</sequence>